<organism evidence="4">
    <name type="scientific">Thelazia callipaeda</name>
    <name type="common">Oriental eyeworm</name>
    <name type="synonym">Parasitic nematode</name>
    <dbReference type="NCBI Taxonomy" id="103827"/>
    <lineage>
        <taxon>Eukaryota</taxon>
        <taxon>Metazoa</taxon>
        <taxon>Ecdysozoa</taxon>
        <taxon>Nematoda</taxon>
        <taxon>Chromadorea</taxon>
        <taxon>Rhabditida</taxon>
        <taxon>Spirurina</taxon>
        <taxon>Spiruromorpha</taxon>
        <taxon>Thelazioidea</taxon>
        <taxon>Thelaziidae</taxon>
        <taxon>Thelazia</taxon>
    </lineage>
</organism>
<dbReference type="OrthoDB" id="284473at2759"/>
<evidence type="ECO:0000313" key="2">
    <source>
        <dbReference type="EMBL" id="VDN07268.1"/>
    </source>
</evidence>
<reference evidence="4" key="1">
    <citation type="submission" date="2017-02" db="UniProtKB">
        <authorList>
            <consortium name="WormBaseParasite"/>
        </authorList>
    </citation>
    <scope>IDENTIFICATION</scope>
</reference>
<dbReference type="AlphaFoldDB" id="A0A0N5D928"/>
<dbReference type="PANTHER" id="PTHR13246:SF1">
    <property type="entry name" value="CYTOSOLIC ENDO-BETA-N-ACETYLGLUCOSAMINIDASE"/>
    <property type="match status" value="1"/>
</dbReference>
<dbReference type="WBParaSite" id="TCLT_0000963001-mRNA-1">
    <property type="protein sequence ID" value="TCLT_0000963001-mRNA-1"/>
    <property type="gene ID" value="TCLT_0000963001"/>
</dbReference>
<dbReference type="GO" id="GO:0005829">
    <property type="term" value="C:cytosol"/>
    <property type="evidence" value="ECO:0007669"/>
    <property type="project" value="UniProtKB-SubCell"/>
</dbReference>
<dbReference type="InterPro" id="IPR032979">
    <property type="entry name" value="ENGase"/>
</dbReference>
<sequence>MLTTSPLSKFEELWNWDESTVPDCLVGEPLINYSRNHYPQTLVCHDMKGGYLDEEKLDGCEVADSQSPFVFFHWWYIDIFVYFSHNFVTIPPVGWINQAHMHGVIVLGTVITEWDDGAKLCKEFLKNEETVVKIVRNLVKIAVYYNFDGWLINIENKLEEDCLTYLDIFLQTLTNKMRQAIGERSRVIWYDSVTVKGELKWQNELNEENQYGFFLLCFGNRTFAKWFDITDGIFLNYIWDNSHLSRSSVKAKHRTRDVFVGIDCFGRQCFGGGGWNSHKAFTYPRLHNLSIALFAPGWIIETMPRRDITVNALRFWDRLVTFVKPHPLTTLPIDSNFSFGLKYENGCKYYCLTEAKMQPHYLESGAFPASYGMHIDLPGQASYRLFVTNLLLNGVYVVKADCDDTLGLVFWKKDKKGKEVENIQQKVGKVRNMWNLHIENETVVGIGVLSSNSTILRSFVLRPLSPIIDSC</sequence>
<dbReference type="OMA" id="WINQAHM"/>
<dbReference type="Proteomes" id="UP000276776">
    <property type="component" value="Unassembled WGS sequence"/>
</dbReference>
<dbReference type="STRING" id="103827.A0A0N5D928"/>
<dbReference type="GO" id="GO:0033925">
    <property type="term" value="F:mannosyl-glycoprotein endo-beta-N-acetylglucosaminidase activity"/>
    <property type="evidence" value="ECO:0007669"/>
    <property type="project" value="UniProtKB-EC"/>
</dbReference>
<feature type="domain" description="Cytosolic endo-beta-N-acetylglucosaminidase TIM barrel" evidence="1">
    <location>
        <begin position="63"/>
        <end position="316"/>
    </location>
</feature>
<dbReference type="Gene3D" id="3.20.20.80">
    <property type="entry name" value="Glycosidases"/>
    <property type="match status" value="1"/>
</dbReference>
<name>A0A0N5D928_THECL</name>
<reference evidence="2 3" key="2">
    <citation type="submission" date="2018-11" db="EMBL/GenBank/DDBJ databases">
        <authorList>
            <consortium name="Pathogen Informatics"/>
        </authorList>
    </citation>
    <scope>NUCLEOTIDE SEQUENCE [LARGE SCALE GENOMIC DNA]</scope>
</reference>
<proteinExistence type="predicted"/>
<gene>
    <name evidence="2" type="ORF">TCLT_LOCUS9619</name>
</gene>
<evidence type="ECO:0000259" key="1">
    <source>
        <dbReference type="Pfam" id="PF03644"/>
    </source>
</evidence>
<dbReference type="InterPro" id="IPR005201">
    <property type="entry name" value="TIM_ENGase"/>
</dbReference>
<dbReference type="Pfam" id="PF03644">
    <property type="entry name" value="Glyco_hydro_85"/>
    <property type="match status" value="1"/>
</dbReference>
<protein>
    <submittedName>
        <fullName evidence="4">Mannosyl-glycoprotein endo-beta-N-acetylglucosaminidase</fullName>
    </submittedName>
</protein>
<accession>A0A0N5D928</accession>
<keyword evidence="3" id="KW-1185">Reference proteome</keyword>
<evidence type="ECO:0000313" key="4">
    <source>
        <dbReference type="WBParaSite" id="TCLT_0000963001-mRNA-1"/>
    </source>
</evidence>
<dbReference type="EMBL" id="UYYF01004840">
    <property type="protein sequence ID" value="VDN07268.1"/>
    <property type="molecule type" value="Genomic_DNA"/>
</dbReference>
<dbReference type="PANTHER" id="PTHR13246">
    <property type="entry name" value="ENDO BETA N-ACETYLGLUCOSAMINIDASE"/>
    <property type="match status" value="1"/>
</dbReference>
<evidence type="ECO:0000313" key="3">
    <source>
        <dbReference type="Proteomes" id="UP000276776"/>
    </source>
</evidence>